<evidence type="ECO:0000256" key="1">
    <source>
        <dbReference type="SAM" id="MobiDB-lite"/>
    </source>
</evidence>
<feature type="compositionally biased region" description="Low complexity" evidence="1">
    <location>
        <begin position="49"/>
        <end position="65"/>
    </location>
</feature>
<dbReference type="STRING" id="1249627.D779_1127"/>
<evidence type="ECO:0000313" key="4">
    <source>
        <dbReference type="Proteomes" id="UP000019460"/>
    </source>
</evidence>
<dbReference type="OrthoDB" id="6495687at2"/>
<dbReference type="AlphaFoldDB" id="W9VYY7"/>
<evidence type="ECO:0000256" key="2">
    <source>
        <dbReference type="SAM" id="SignalP"/>
    </source>
</evidence>
<name>W9VYY7_9GAMM</name>
<dbReference type="Proteomes" id="UP000019460">
    <property type="component" value="Unassembled WGS sequence"/>
</dbReference>
<dbReference type="RefSeq" id="WP_043752055.1">
    <property type="nucleotide sequence ID" value="NZ_AONC01000023.1"/>
</dbReference>
<gene>
    <name evidence="3" type="ORF">D779_1127</name>
</gene>
<organism evidence="3 4">
    <name type="scientific">Imhoffiella purpurea</name>
    <dbReference type="NCBI Taxonomy" id="1249627"/>
    <lineage>
        <taxon>Bacteria</taxon>
        <taxon>Pseudomonadati</taxon>
        <taxon>Pseudomonadota</taxon>
        <taxon>Gammaproteobacteria</taxon>
        <taxon>Chromatiales</taxon>
        <taxon>Chromatiaceae</taxon>
        <taxon>Imhoffiella</taxon>
    </lineage>
</organism>
<sequence>MTKARLAACFALLIPLATSAHAREPAPAGGLGGDPFGSGSETDPFAALESAPQPAEPGQAAQIEPGRSPDLTLHGYLESRDQIRTGANQAAISTRQRLWLEADGTLLPEGTAGNLGEVRFFASGALDIDPAAADLSDDHDTLRLHAEEVFVTLDSDDLDLVIGRKMLRWGMGDGINPLDLINPLDYRDPIASGRADSRVPVVLGQAIFRLPAVGPLQEATLEAVVIPLAQVDELNAPGSAWEGYALKELRKADAQGQLIFADQQKPDDLWNDAEFGVRLAVTTSGWDLALIGFHGRLDSAVLARDLVLDSNGTAIPRLTPIHPTFSAFGINVAKGLERSTIRGELSLKPDLPMMLRDDKATPGYDRRSVVEGVVGIDRTFGINLYTNLQYYFTSIPDAADLAGESYDHGMTYEIHDLFLQDDLEAGIRGVASFANEGWTFEPYAEYRLGDDWLLGASLLLFEGPEDSRYGQFADNDMLNIRLRYSF</sequence>
<dbReference type="EMBL" id="AONC01000023">
    <property type="protein sequence ID" value="EXJ15620.1"/>
    <property type="molecule type" value="Genomic_DNA"/>
</dbReference>
<feature type="region of interest" description="Disordered" evidence="1">
    <location>
        <begin position="25"/>
        <end position="72"/>
    </location>
</feature>
<evidence type="ECO:0000313" key="3">
    <source>
        <dbReference type="EMBL" id="EXJ15620.1"/>
    </source>
</evidence>
<comment type="caution">
    <text evidence="3">The sequence shown here is derived from an EMBL/GenBank/DDBJ whole genome shotgun (WGS) entry which is preliminary data.</text>
</comment>
<dbReference type="InterPro" id="IPR010727">
    <property type="entry name" value="DUF1302"/>
</dbReference>
<feature type="signal peptide" evidence="2">
    <location>
        <begin position="1"/>
        <end position="22"/>
    </location>
</feature>
<accession>W9VYY7</accession>
<dbReference type="Pfam" id="PF06980">
    <property type="entry name" value="DUF1302"/>
    <property type="match status" value="1"/>
</dbReference>
<reference evidence="3 4" key="1">
    <citation type="submission" date="2012-11" db="EMBL/GenBank/DDBJ databases">
        <title>Genome assembly of Thiorhodococcus sp. AK35.</title>
        <authorList>
            <person name="Nupur N."/>
            <person name="Khatri I."/>
            <person name="Subramanian S."/>
            <person name="Pinnaka A."/>
        </authorList>
    </citation>
    <scope>NUCLEOTIDE SEQUENCE [LARGE SCALE GENOMIC DNA]</scope>
    <source>
        <strain evidence="3 4">AK35</strain>
    </source>
</reference>
<keyword evidence="4" id="KW-1185">Reference proteome</keyword>
<evidence type="ECO:0008006" key="5">
    <source>
        <dbReference type="Google" id="ProtNLM"/>
    </source>
</evidence>
<keyword evidence="2" id="KW-0732">Signal</keyword>
<proteinExistence type="predicted"/>
<protein>
    <recommendedName>
        <fullName evidence="5">Alginate export domain-containing protein</fullName>
    </recommendedName>
</protein>
<feature type="chain" id="PRO_5004930692" description="Alginate export domain-containing protein" evidence="2">
    <location>
        <begin position="23"/>
        <end position="486"/>
    </location>
</feature>
<dbReference type="eggNOG" id="COG4773">
    <property type="taxonomic scope" value="Bacteria"/>
</dbReference>